<dbReference type="EMBL" id="MT144598">
    <property type="protein sequence ID" value="QJH94222.1"/>
    <property type="molecule type" value="Genomic_DNA"/>
</dbReference>
<proteinExistence type="predicted"/>
<organism evidence="1">
    <name type="scientific">viral metagenome</name>
    <dbReference type="NCBI Taxonomy" id="1070528"/>
    <lineage>
        <taxon>unclassified sequences</taxon>
        <taxon>metagenomes</taxon>
        <taxon>organismal metagenomes</taxon>
    </lineage>
</organism>
<dbReference type="EMBL" id="MT143977">
    <property type="protein sequence ID" value="QJA44506.1"/>
    <property type="molecule type" value="Genomic_DNA"/>
</dbReference>
<dbReference type="AlphaFoldDB" id="A0A6H1Z9C9"/>
<evidence type="ECO:0000313" key="1">
    <source>
        <dbReference type="EMBL" id="QJA44506.1"/>
    </source>
</evidence>
<reference evidence="1" key="1">
    <citation type="submission" date="2020-03" db="EMBL/GenBank/DDBJ databases">
        <title>The deep terrestrial virosphere.</title>
        <authorList>
            <person name="Holmfeldt K."/>
            <person name="Nilsson E."/>
            <person name="Simone D."/>
            <person name="Lopez-Fernandez M."/>
            <person name="Wu X."/>
            <person name="de Brujin I."/>
            <person name="Lundin D."/>
            <person name="Andersson A."/>
            <person name="Bertilsson S."/>
            <person name="Dopson M."/>
        </authorList>
    </citation>
    <scope>NUCLEOTIDE SEQUENCE</scope>
    <source>
        <strain evidence="1">TM448A00111</strain>
        <strain evidence="2">TM448B00196</strain>
    </source>
</reference>
<name>A0A6H1Z9C9_9ZZZZ</name>
<evidence type="ECO:0008006" key="3">
    <source>
        <dbReference type="Google" id="ProtNLM"/>
    </source>
</evidence>
<evidence type="ECO:0000313" key="2">
    <source>
        <dbReference type="EMBL" id="QJH94222.1"/>
    </source>
</evidence>
<sequence length="55" mass="5907">METKPFYKSKLVWLGILLFLMGAVPVLQELFAGGGIDVDKALTAIGGLLAVVFRV</sequence>
<gene>
    <name evidence="1" type="ORF">TM448A00111_0009</name>
    <name evidence="2" type="ORF">TM448B00196_0009</name>
</gene>
<accession>A0A6H1Z9C9</accession>
<protein>
    <recommendedName>
        <fullName evidence="3">Holin</fullName>
    </recommendedName>
</protein>